<dbReference type="Proteomes" id="UP000615446">
    <property type="component" value="Unassembled WGS sequence"/>
</dbReference>
<evidence type="ECO:0000313" key="2">
    <source>
        <dbReference type="Proteomes" id="UP000615446"/>
    </source>
</evidence>
<proteinExistence type="predicted"/>
<reference evidence="1" key="1">
    <citation type="submission" date="2019-10" db="EMBL/GenBank/DDBJ databases">
        <title>Conservation and host-specific expression of non-tandemly repeated heterogenous ribosome RNA gene in arbuscular mycorrhizal fungi.</title>
        <authorList>
            <person name="Maeda T."/>
            <person name="Kobayashi Y."/>
            <person name="Nakagawa T."/>
            <person name="Ezawa T."/>
            <person name="Yamaguchi K."/>
            <person name="Bino T."/>
            <person name="Nishimoto Y."/>
            <person name="Shigenobu S."/>
            <person name="Kawaguchi M."/>
        </authorList>
    </citation>
    <scope>NUCLEOTIDE SEQUENCE</scope>
    <source>
        <strain evidence="1">HR1</strain>
    </source>
</reference>
<sequence>MYSSDYNFRHFILKIGHQTHLSFCKEHGEEIFLIFIRLMKLSRWCHYSFLKKRLEKKICACHLFYVFIRVDCTRLEFY</sequence>
<protein>
    <submittedName>
        <fullName evidence="1">Uncharacterized protein</fullName>
    </submittedName>
</protein>
<organism evidence="1 2">
    <name type="scientific">Rhizophagus clarus</name>
    <dbReference type="NCBI Taxonomy" id="94130"/>
    <lineage>
        <taxon>Eukaryota</taxon>
        <taxon>Fungi</taxon>
        <taxon>Fungi incertae sedis</taxon>
        <taxon>Mucoromycota</taxon>
        <taxon>Glomeromycotina</taxon>
        <taxon>Glomeromycetes</taxon>
        <taxon>Glomerales</taxon>
        <taxon>Glomeraceae</taxon>
        <taxon>Rhizophagus</taxon>
    </lineage>
</organism>
<dbReference type="AlphaFoldDB" id="A0A8H3MCN2"/>
<accession>A0A8H3MCN2</accession>
<comment type="caution">
    <text evidence="1">The sequence shown here is derived from an EMBL/GenBank/DDBJ whole genome shotgun (WGS) entry which is preliminary data.</text>
</comment>
<dbReference type="EMBL" id="BLAL01000357">
    <property type="protein sequence ID" value="GET04953.1"/>
    <property type="molecule type" value="Genomic_DNA"/>
</dbReference>
<gene>
    <name evidence="1" type="ORF">RCL2_003124400</name>
</gene>
<name>A0A8H3MCN2_9GLOM</name>
<evidence type="ECO:0000313" key="1">
    <source>
        <dbReference type="EMBL" id="GET04953.1"/>
    </source>
</evidence>